<reference evidence="2 3" key="1">
    <citation type="submission" date="2020-02" db="EMBL/GenBank/DDBJ databases">
        <title>Comparative genomics of the hypocrealean fungal genus Beauvera.</title>
        <authorList>
            <person name="Showalter D.N."/>
            <person name="Bushley K.E."/>
            <person name="Rehner S.A."/>
        </authorList>
    </citation>
    <scope>NUCLEOTIDE SEQUENCE [LARGE SCALE GENOMIC DNA]</scope>
    <source>
        <strain evidence="2 3">ARSEF4384</strain>
    </source>
</reference>
<evidence type="ECO:0000256" key="1">
    <source>
        <dbReference type="SAM" id="MobiDB-lite"/>
    </source>
</evidence>
<comment type="caution">
    <text evidence="2">The sequence shown here is derived from an EMBL/GenBank/DDBJ whole genome shotgun (WGS) entry which is preliminary data.</text>
</comment>
<dbReference type="EMBL" id="JAAHCF010000051">
    <property type="protein sequence ID" value="KAK8149394.1"/>
    <property type="molecule type" value="Genomic_DNA"/>
</dbReference>
<feature type="region of interest" description="Disordered" evidence="1">
    <location>
        <begin position="21"/>
        <end position="59"/>
    </location>
</feature>
<keyword evidence="3" id="KW-1185">Reference proteome</keyword>
<name>A0AAW0S479_9HYPO</name>
<feature type="compositionally biased region" description="Low complexity" evidence="1">
    <location>
        <begin position="33"/>
        <end position="43"/>
    </location>
</feature>
<evidence type="ECO:0000313" key="3">
    <source>
        <dbReference type="Proteomes" id="UP001397290"/>
    </source>
</evidence>
<accession>A0AAW0S479</accession>
<protein>
    <submittedName>
        <fullName evidence="2">Uncharacterized protein</fullName>
    </submittedName>
</protein>
<organism evidence="2 3">
    <name type="scientific">Beauveria asiatica</name>
    <dbReference type="NCBI Taxonomy" id="1069075"/>
    <lineage>
        <taxon>Eukaryota</taxon>
        <taxon>Fungi</taxon>
        <taxon>Dikarya</taxon>
        <taxon>Ascomycota</taxon>
        <taxon>Pezizomycotina</taxon>
        <taxon>Sordariomycetes</taxon>
        <taxon>Hypocreomycetidae</taxon>
        <taxon>Hypocreales</taxon>
        <taxon>Cordycipitaceae</taxon>
        <taxon>Beauveria</taxon>
    </lineage>
</organism>
<dbReference type="Proteomes" id="UP001397290">
    <property type="component" value="Unassembled WGS sequence"/>
</dbReference>
<proteinExistence type="predicted"/>
<evidence type="ECO:0000313" key="2">
    <source>
        <dbReference type="EMBL" id="KAK8149394.1"/>
    </source>
</evidence>
<sequence length="59" mass="6608">MPQQCPPYILQATSHILHPYKSLSRTSLRRNTRSSNSHTPSTPDFASQLCISVPGRVSR</sequence>
<gene>
    <name evidence="2" type="ORF">G3M48_007215</name>
</gene>
<dbReference type="AlphaFoldDB" id="A0AAW0S479"/>